<gene>
    <name evidence="6" type="ORF">K1718_14080</name>
</gene>
<dbReference type="InterPro" id="IPR025996">
    <property type="entry name" value="MT1864/Rv1816-like_C"/>
</dbReference>
<dbReference type="PRINTS" id="PR00455">
    <property type="entry name" value="HTHTETR"/>
</dbReference>
<name>A0ABY8EX57_9HYPH</name>
<evidence type="ECO:0000256" key="4">
    <source>
        <dbReference type="PROSITE-ProRule" id="PRU00335"/>
    </source>
</evidence>
<reference evidence="6 7" key="1">
    <citation type="submission" date="2023-03" db="EMBL/GenBank/DDBJ databases">
        <title>Roseibium porphyridii sp. nov. and Roseibium rhodosorbium sp. nov. isolated from marine algae, Porphyridium cruentum and Rhodosorus marinus, respectively.</title>
        <authorList>
            <person name="Lee M.W."/>
            <person name="Choi B.J."/>
            <person name="Lee J.K."/>
            <person name="Choi D.G."/>
            <person name="Baek J.H."/>
            <person name="Bayburt H."/>
            <person name="Kim J.M."/>
            <person name="Han D.M."/>
            <person name="Kim K.H."/>
            <person name="Jeon C.O."/>
        </authorList>
    </citation>
    <scope>NUCLEOTIDE SEQUENCE [LARGE SCALE GENOMIC DNA]</scope>
    <source>
        <strain evidence="6 7">KMA01</strain>
    </source>
</reference>
<dbReference type="EMBL" id="CP120863">
    <property type="protein sequence ID" value="WFE87306.1"/>
    <property type="molecule type" value="Genomic_DNA"/>
</dbReference>
<protein>
    <submittedName>
        <fullName evidence="6">TetR/AcrR family transcriptional regulator</fullName>
    </submittedName>
</protein>
<feature type="domain" description="HTH tetR-type" evidence="5">
    <location>
        <begin position="10"/>
        <end position="70"/>
    </location>
</feature>
<dbReference type="InterPro" id="IPR009057">
    <property type="entry name" value="Homeodomain-like_sf"/>
</dbReference>
<dbReference type="Pfam" id="PF00440">
    <property type="entry name" value="TetR_N"/>
    <property type="match status" value="1"/>
</dbReference>
<sequence length="196" mass="21693">MAGLQKAKSEETHRRVLEAAISAVEAGGLDAVNIRKIAAEAGYSVGSVYKHFGDQDELLLAVNSVTLGRIREKMSEAIDQADDPVVQMKVLAQTYLDFARANRNLWTTLFAHQLPEDKAVPEEHIQENISLLEFIAVPLKALNPDLEDNFLAARTRTCFAAVHGLVTISLEARFVGLSGEEIDREMMYLVERLSGR</sequence>
<evidence type="ECO:0000256" key="1">
    <source>
        <dbReference type="ARBA" id="ARBA00023015"/>
    </source>
</evidence>
<dbReference type="SUPFAM" id="SSF48498">
    <property type="entry name" value="Tetracyclin repressor-like, C-terminal domain"/>
    <property type="match status" value="1"/>
</dbReference>
<keyword evidence="1" id="KW-0805">Transcription regulation</keyword>
<dbReference type="InterPro" id="IPR036271">
    <property type="entry name" value="Tet_transcr_reg_TetR-rel_C_sf"/>
</dbReference>
<keyword evidence="2 4" id="KW-0238">DNA-binding</keyword>
<dbReference type="RefSeq" id="WP_152501509.1">
    <property type="nucleotide sequence ID" value="NZ_CP120863.1"/>
</dbReference>
<organism evidence="6 7">
    <name type="scientific">Roseibium porphyridii</name>
    <dbReference type="NCBI Taxonomy" id="2866279"/>
    <lineage>
        <taxon>Bacteria</taxon>
        <taxon>Pseudomonadati</taxon>
        <taxon>Pseudomonadota</taxon>
        <taxon>Alphaproteobacteria</taxon>
        <taxon>Hyphomicrobiales</taxon>
        <taxon>Stappiaceae</taxon>
        <taxon>Roseibium</taxon>
    </lineage>
</organism>
<dbReference type="SUPFAM" id="SSF46689">
    <property type="entry name" value="Homeodomain-like"/>
    <property type="match status" value="1"/>
</dbReference>
<keyword evidence="7" id="KW-1185">Reference proteome</keyword>
<keyword evidence="3" id="KW-0804">Transcription</keyword>
<evidence type="ECO:0000313" key="6">
    <source>
        <dbReference type="EMBL" id="WFE87306.1"/>
    </source>
</evidence>
<accession>A0ABY8EX57</accession>
<evidence type="ECO:0000256" key="2">
    <source>
        <dbReference type="ARBA" id="ARBA00023125"/>
    </source>
</evidence>
<evidence type="ECO:0000259" key="5">
    <source>
        <dbReference type="PROSITE" id="PS50977"/>
    </source>
</evidence>
<dbReference type="Pfam" id="PF13305">
    <property type="entry name" value="TetR_C_33"/>
    <property type="match status" value="1"/>
</dbReference>
<dbReference type="PANTHER" id="PTHR30055">
    <property type="entry name" value="HTH-TYPE TRANSCRIPTIONAL REGULATOR RUTR"/>
    <property type="match status" value="1"/>
</dbReference>
<evidence type="ECO:0000313" key="7">
    <source>
        <dbReference type="Proteomes" id="UP001209803"/>
    </source>
</evidence>
<dbReference type="InterPro" id="IPR050109">
    <property type="entry name" value="HTH-type_TetR-like_transc_reg"/>
</dbReference>
<feature type="DNA-binding region" description="H-T-H motif" evidence="4">
    <location>
        <begin position="33"/>
        <end position="52"/>
    </location>
</feature>
<evidence type="ECO:0000256" key="3">
    <source>
        <dbReference type="ARBA" id="ARBA00023163"/>
    </source>
</evidence>
<dbReference type="PANTHER" id="PTHR30055:SF234">
    <property type="entry name" value="HTH-TYPE TRANSCRIPTIONAL REGULATOR BETI"/>
    <property type="match status" value="1"/>
</dbReference>
<dbReference type="PROSITE" id="PS50977">
    <property type="entry name" value="HTH_TETR_2"/>
    <property type="match status" value="1"/>
</dbReference>
<dbReference type="Proteomes" id="UP001209803">
    <property type="component" value="Chromosome"/>
</dbReference>
<dbReference type="InterPro" id="IPR001647">
    <property type="entry name" value="HTH_TetR"/>
</dbReference>
<proteinExistence type="predicted"/>
<dbReference type="Gene3D" id="1.10.357.10">
    <property type="entry name" value="Tetracycline Repressor, domain 2"/>
    <property type="match status" value="1"/>
</dbReference>